<dbReference type="NCBIfam" id="TIGR00526">
    <property type="entry name" value="folB_dom"/>
    <property type="match status" value="1"/>
</dbReference>
<evidence type="ECO:0000256" key="2">
    <source>
        <dbReference type="ARBA" id="ARBA00005013"/>
    </source>
</evidence>
<evidence type="ECO:0000313" key="9">
    <source>
        <dbReference type="EMBL" id="TVS87833.1"/>
    </source>
</evidence>
<sequence>MQCNFLISDLRLWVHLGCSAEEKFHSQLVSVNIDFTFKSPPLGLTTDRLEDTICYLEVVQSIQSLVQSKQFNLIEHLTHDIYRTINNFVMQKKHIISSIGVTIHKVAPPVPSVHGGVFFTYRNALQE</sequence>
<accession>A0A6H2NU44</accession>
<evidence type="ECO:0000256" key="5">
    <source>
        <dbReference type="ARBA" id="ARBA00022909"/>
    </source>
</evidence>
<dbReference type="SUPFAM" id="SSF55620">
    <property type="entry name" value="Tetrahydrobiopterin biosynthesis enzymes-like"/>
    <property type="match status" value="1"/>
</dbReference>
<protein>
    <recommendedName>
        <fullName evidence="4">dihydroneopterin aldolase</fullName>
        <ecNumber evidence="4">4.1.2.25</ecNumber>
    </recommendedName>
    <alternativeName>
        <fullName evidence="7">7,8-dihydroneopterin aldolase</fullName>
    </alternativeName>
</protein>
<dbReference type="SMART" id="SM00905">
    <property type="entry name" value="FolB"/>
    <property type="match status" value="1"/>
</dbReference>
<comment type="catalytic activity">
    <reaction evidence="1">
        <text>7,8-dihydroneopterin = 6-hydroxymethyl-7,8-dihydropterin + glycolaldehyde</text>
        <dbReference type="Rhea" id="RHEA:10540"/>
        <dbReference type="ChEBI" id="CHEBI:17001"/>
        <dbReference type="ChEBI" id="CHEBI:17071"/>
        <dbReference type="ChEBI" id="CHEBI:44841"/>
        <dbReference type="EC" id="4.1.2.25"/>
    </reaction>
</comment>
<dbReference type="EC" id="4.1.2.25" evidence="4"/>
<dbReference type="InterPro" id="IPR043133">
    <property type="entry name" value="GTP-CH-I_C/QueF"/>
</dbReference>
<dbReference type="Gene3D" id="3.30.1130.10">
    <property type="match status" value="1"/>
</dbReference>
<dbReference type="GO" id="GO:0004150">
    <property type="term" value="F:dihydroneopterin aldolase activity"/>
    <property type="evidence" value="ECO:0007669"/>
    <property type="project" value="UniProtKB-EC"/>
</dbReference>
<keyword evidence="6" id="KW-0456">Lyase</keyword>
<keyword evidence="5" id="KW-0289">Folate biosynthesis</keyword>
<evidence type="ECO:0000259" key="8">
    <source>
        <dbReference type="SMART" id="SM00905"/>
    </source>
</evidence>
<dbReference type="EMBL" id="NWVK02000168">
    <property type="protein sequence ID" value="TVS87833.1"/>
    <property type="molecule type" value="Genomic_DNA"/>
</dbReference>
<evidence type="ECO:0000256" key="4">
    <source>
        <dbReference type="ARBA" id="ARBA00013043"/>
    </source>
</evidence>
<gene>
    <name evidence="9" type="ORF">COM43_003335</name>
</gene>
<dbReference type="GO" id="GO:0046656">
    <property type="term" value="P:folic acid biosynthetic process"/>
    <property type="evidence" value="ECO:0007669"/>
    <property type="project" value="UniProtKB-KW"/>
</dbReference>
<dbReference type="InterPro" id="IPR006157">
    <property type="entry name" value="FolB_dom"/>
</dbReference>
<dbReference type="InterPro" id="IPR006156">
    <property type="entry name" value="Dihydroneopterin_aldolase"/>
</dbReference>
<dbReference type="GO" id="GO:0005737">
    <property type="term" value="C:cytoplasm"/>
    <property type="evidence" value="ECO:0007669"/>
    <property type="project" value="TreeGrafter"/>
</dbReference>
<dbReference type="Pfam" id="PF02152">
    <property type="entry name" value="FolB"/>
    <property type="match status" value="1"/>
</dbReference>
<dbReference type="PANTHER" id="PTHR42844:SF1">
    <property type="entry name" value="DIHYDRONEOPTERIN ALDOLASE 1-RELATED"/>
    <property type="match status" value="1"/>
</dbReference>
<organism evidence="9">
    <name type="scientific">Wolbachia pipientis</name>
    <dbReference type="NCBI Taxonomy" id="955"/>
    <lineage>
        <taxon>Bacteria</taxon>
        <taxon>Pseudomonadati</taxon>
        <taxon>Pseudomonadota</taxon>
        <taxon>Alphaproteobacteria</taxon>
        <taxon>Rickettsiales</taxon>
        <taxon>Anaplasmataceae</taxon>
        <taxon>Wolbachieae</taxon>
        <taxon>Wolbachia</taxon>
    </lineage>
</organism>
<evidence type="ECO:0000256" key="6">
    <source>
        <dbReference type="ARBA" id="ARBA00023239"/>
    </source>
</evidence>
<dbReference type="Proteomes" id="UP000217566">
    <property type="component" value="Unassembled WGS sequence"/>
</dbReference>
<evidence type="ECO:0000256" key="1">
    <source>
        <dbReference type="ARBA" id="ARBA00001353"/>
    </source>
</evidence>
<name>A0A6H2NU44_WOLPI</name>
<dbReference type="AlphaFoldDB" id="A0A6H2NU44"/>
<evidence type="ECO:0000256" key="7">
    <source>
        <dbReference type="ARBA" id="ARBA00032903"/>
    </source>
</evidence>
<evidence type="ECO:0000256" key="3">
    <source>
        <dbReference type="ARBA" id="ARBA00005708"/>
    </source>
</evidence>
<dbReference type="PANTHER" id="PTHR42844">
    <property type="entry name" value="DIHYDRONEOPTERIN ALDOLASE 1-RELATED"/>
    <property type="match status" value="1"/>
</dbReference>
<feature type="domain" description="Dihydroneopterin aldolase/epimerase" evidence="8">
    <location>
        <begin position="5"/>
        <end position="123"/>
    </location>
</feature>
<proteinExistence type="inferred from homology"/>
<comment type="caution">
    <text evidence="9">The sequence shown here is derived from an EMBL/GenBank/DDBJ whole genome shotgun (WGS) entry which is preliminary data.</text>
</comment>
<comment type="pathway">
    <text evidence="2">Cofactor biosynthesis; tetrahydrofolate biosynthesis; 2-amino-4-hydroxy-6-hydroxymethyl-7,8-dihydropteridine diphosphate from 7,8-dihydroneopterin triphosphate: step 3/4.</text>
</comment>
<comment type="similarity">
    <text evidence="3">Belongs to the DHNA family.</text>
</comment>
<reference evidence="9" key="1">
    <citation type="submission" date="2019-07" db="EMBL/GenBank/DDBJ databases">
        <title>Genome assemblies of Wolbachia strains wAlbA and wAlbB in wild caught Aedes albopictus specimens.</title>
        <authorList>
            <person name="Kulkarni A."/>
            <person name="Yu W."/>
            <person name="Xue R.-D."/>
            <person name="Ma Y."/>
            <person name="Xu J."/>
        </authorList>
    </citation>
    <scope>NUCLEOTIDE SEQUENCE</scope>
    <source>
        <strain evidence="9">FL2016</strain>
    </source>
</reference>